<dbReference type="RefSeq" id="WP_353717636.1">
    <property type="nucleotide sequence ID" value="NZ_CP159289.1"/>
</dbReference>
<sequence>MNKINNAPILFSIIAIILSACAGSGIPISSNTKYPIEVLYDNQPLERPYSEIGVVEISSEDSLTADQTVDKRMMYRGNDAKTKELLTAKLVMKAQKIGADAIINVKYKYYTSVNKEGYMLSGLAVRFRGE</sequence>
<dbReference type="AlphaFoldDB" id="A0AAU8FFE5"/>
<feature type="signal peptide" evidence="1">
    <location>
        <begin position="1"/>
        <end position="22"/>
    </location>
</feature>
<keyword evidence="1" id="KW-0732">Signal</keyword>
<name>A0AAU8FFE5_9BACT</name>
<reference evidence="2" key="1">
    <citation type="submission" date="2024-06" db="EMBL/GenBank/DDBJ databases">
        <title>Sequencing and assembly of the genome of Dyadobacter sp. strain 676, a symbiont of Cyamopsis tetragonoloba.</title>
        <authorList>
            <person name="Guro P."/>
            <person name="Sazanova A."/>
            <person name="Kuznetsova I."/>
            <person name="Belimov A."/>
            <person name="Safronova V."/>
        </authorList>
    </citation>
    <scope>NUCLEOTIDE SEQUENCE</scope>
    <source>
        <strain evidence="2">676</strain>
    </source>
</reference>
<dbReference type="Gene3D" id="3.30.110.70">
    <property type="entry name" value="Hypothetical protein apc22750. Chain B"/>
    <property type="match status" value="1"/>
</dbReference>
<protein>
    <recommendedName>
        <fullName evidence="3">Heavy metal-binding domain-containing protein</fullName>
    </recommendedName>
</protein>
<gene>
    <name evidence="2" type="ORF">ABV298_18355</name>
</gene>
<evidence type="ECO:0000313" key="2">
    <source>
        <dbReference type="EMBL" id="XCH22304.1"/>
    </source>
</evidence>
<dbReference type="SUPFAM" id="SSF117782">
    <property type="entry name" value="YbjQ-like"/>
    <property type="match status" value="1"/>
</dbReference>
<dbReference type="PROSITE" id="PS51257">
    <property type="entry name" value="PROKAR_LIPOPROTEIN"/>
    <property type="match status" value="1"/>
</dbReference>
<feature type="chain" id="PRO_5043403540" description="Heavy metal-binding domain-containing protein" evidence="1">
    <location>
        <begin position="23"/>
        <end position="130"/>
    </location>
</feature>
<dbReference type="InterPro" id="IPR035439">
    <property type="entry name" value="UPF0145_dom_sf"/>
</dbReference>
<organism evidence="2">
    <name type="scientific">Dyadobacter sp. 676</name>
    <dbReference type="NCBI Taxonomy" id="3088362"/>
    <lineage>
        <taxon>Bacteria</taxon>
        <taxon>Pseudomonadati</taxon>
        <taxon>Bacteroidota</taxon>
        <taxon>Cytophagia</taxon>
        <taxon>Cytophagales</taxon>
        <taxon>Spirosomataceae</taxon>
        <taxon>Dyadobacter</taxon>
    </lineage>
</organism>
<accession>A0AAU8FFE5</accession>
<proteinExistence type="predicted"/>
<evidence type="ECO:0008006" key="3">
    <source>
        <dbReference type="Google" id="ProtNLM"/>
    </source>
</evidence>
<dbReference type="EMBL" id="CP159289">
    <property type="protein sequence ID" value="XCH22304.1"/>
    <property type="molecule type" value="Genomic_DNA"/>
</dbReference>
<evidence type="ECO:0000256" key="1">
    <source>
        <dbReference type="SAM" id="SignalP"/>
    </source>
</evidence>